<protein>
    <submittedName>
        <fullName evidence="1">Uncharacterized protein</fullName>
    </submittedName>
</protein>
<proteinExistence type="predicted"/>
<feature type="non-terminal residue" evidence="1">
    <location>
        <position position="1"/>
    </location>
</feature>
<evidence type="ECO:0000313" key="1">
    <source>
        <dbReference type="EMBL" id="SVC51179.1"/>
    </source>
</evidence>
<sequence length="39" mass="4405">VRLPVDLGHVTFVGLSIFYRTNKSNSNTEGRQNSQPEEN</sequence>
<dbReference type="AlphaFoldDB" id="A0A382MQT6"/>
<organism evidence="1">
    <name type="scientific">marine metagenome</name>
    <dbReference type="NCBI Taxonomy" id="408172"/>
    <lineage>
        <taxon>unclassified sequences</taxon>
        <taxon>metagenomes</taxon>
        <taxon>ecological metagenomes</taxon>
    </lineage>
</organism>
<name>A0A382MQT6_9ZZZZ</name>
<gene>
    <name evidence="1" type="ORF">METZ01_LOCUS304033</name>
</gene>
<accession>A0A382MQT6</accession>
<dbReference type="EMBL" id="UINC01095246">
    <property type="protein sequence ID" value="SVC51179.1"/>
    <property type="molecule type" value="Genomic_DNA"/>
</dbReference>
<reference evidence="1" key="1">
    <citation type="submission" date="2018-05" db="EMBL/GenBank/DDBJ databases">
        <authorList>
            <person name="Lanie J.A."/>
            <person name="Ng W.-L."/>
            <person name="Kazmierczak K.M."/>
            <person name="Andrzejewski T.M."/>
            <person name="Davidsen T.M."/>
            <person name="Wayne K.J."/>
            <person name="Tettelin H."/>
            <person name="Glass J.I."/>
            <person name="Rusch D."/>
            <person name="Podicherti R."/>
            <person name="Tsui H.-C.T."/>
            <person name="Winkler M.E."/>
        </authorList>
    </citation>
    <scope>NUCLEOTIDE SEQUENCE</scope>
</reference>